<keyword evidence="6 13" id="KW-0808">Transferase</keyword>
<evidence type="ECO:0000256" key="9">
    <source>
        <dbReference type="ARBA" id="ARBA00023015"/>
    </source>
</evidence>
<keyword evidence="15" id="KW-1185">Reference proteome</keyword>
<dbReference type="GO" id="GO:0070611">
    <property type="term" value="F:histone H3R2 methyltransferase activity"/>
    <property type="evidence" value="ECO:0007669"/>
    <property type="project" value="TreeGrafter"/>
</dbReference>
<evidence type="ECO:0000256" key="8">
    <source>
        <dbReference type="ARBA" id="ARBA00022853"/>
    </source>
</evidence>
<dbReference type="Pfam" id="PF22528">
    <property type="entry name" value="PRMT_C"/>
    <property type="match status" value="1"/>
</dbReference>
<comment type="subcellular location">
    <subcellularLocation>
        <location evidence="2">Cytoplasm</location>
    </subcellularLocation>
    <subcellularLocation>
        <location evidence="1">Nucleus</location>
    </subcellularLocation>
</comment>
<dbReference type="EC" id="2.1.1.319" evidence="3"/>
<sequence>MEIFGLYSNRLSCMMNVRPYGRACVVHLCDDGDRLECHAKSALTVGVSADNTHVCFLAEPDGPILKSFGINALNIVVMGTRTIAMQIRRGSAMMEVATMLSFATAREMSDFVTAVHMYQSLKPTSEDASNAGGNNADVSVFDARTEHASASQYFQFYGYLSQQQNMMQDYVRTSTYQRAIHVNSKDFRDKVVMDVGAGSGILSFFAVQAGARRVYAVEASSMAVQCAELVKSNGLSEKIVVVAGRVEDVHIPEKVDVIVSEPMGYMLVNERMLESYINARKFLKDGGRMFPSIGELHLALFSDEALFIEQSAKANFWCQDSFHGVNLSSLRPQALVEIFKQPVVDTWHVNTLMSGSVKWSINFEKDAESMLHKIDIPYELAATRTGHVHGLAFWFDVAFVGCTETVWLSTAPTEPLTHWYQVRCLYDKPLMVFAGQVVKGTVTMVANERQSYDVDIFGEVGSARAYNSLDLKNPLFRYNGSAVVVPAGCTNESPCEPNGYASGGDDEREHITASHSWERRMRSHSSWLLLPAILCHLPRPATQTSLIYMIKDELGEANDQTPKSERQKFEVLSGVICVFAIRRNSSVKFFLTLPRENEIVKETFLGLEARYGEKAF</sequence>
<evidence type="ECO:0000256" key="4">
    <source>
        <dbReference type="ARBA" id="ARBA00022490"/>
    </source>
</evidence>
<evidence type="ECO:0000256" key="1">
    <source>
        <dbReference type="ARBA" id="ARBA00004123"/>
    </source>
</evidence>
<dbReference type="InterPro" id="IPR029063">
    <property type="entry name" value="SAM-dependent_MTases_sf"/>
</dbReference>
<keyword evidence="9" id="KW-0805">Transcription regulation</keyword>
<keyword evidence="4" id="KW-0963">Cytoplasm</keyword>
<dbReference type="Proteomes" id="UP000036681">
    <property type="component" value="Unplaced"/>
</dbReference>
<name>A0A9J2PG17_ASCLU</name>
<keyword evidence="5 13" id="KW-0489">Methyltransferase</keyword>
<proteinExistence type="predicted"/>
<reference evidence="16" key="1">
    <citation type="submission" date="2023-03" db="UniProtKB">
        <authorList>
            <consortium name="WormBaseParasite"/>
        </authorList>
    </citation>
    <scope>IDENTIFICATION</scope>
</reference>
<dbReference type="PANTHER" id="PTHR11006:SF10">
    <property type="entry name" value="HISTONE-ARGININE METHYLTRANSFERASE CARMER-RELATED"/>
    <property type="match status" value="1"/>
</dbReference>
<accession>A0A9J2PG17</accession>
<dbReference type="Gene3D" id="3.40.50.150">
    <property type="entry name" value="Vaccinia Virus protein VP39"/>
    <property type="match status" value="1"/>
</dbReference>
<evidence type="ECO:0000313" key="16">
    <source>
        <dbReference type="WBParaSite" id="ALUE_0000893501-mRNA-1"/>
    </source>
</evidence>
<dbReference type="GO" id="GO:0032259">
    <property type="term" value="P:methylation"/>
    <property type="evidence" value="ECO:0007669"/>
    <property type="project" value="UniProtKB-KW"/>
</dbReference>
<protein>
    <recommendedName>
        <fullName evidence="3">type I protein arginine methyltransferase</fullName>
        <ecNumber evidence="3">2.1.1.319</ecNumber>
    </recommendedName>
</protein>
<keyword evidence="10" id="KW-0804">Transcription</keyword>
<dbReference type="Pfam" id="PF06325">
    <property type="entry name" value="PrmA"/>
    <property type="match status" value="1"/>
</dbReference>
<keyword evidence="11" id="KW-0539">Nucleus</keyword>
<comment type="catalytic activity">
    <reaction evidence="12">
        <text>L-arginyl-[protein] + 2 S-adenosyl-L-methionine = N(omega),N(omega)-dimethyl-L-arginyl-[protein] + 2 S-adenosyl-L-homocysteine + 2 H(+)</text>
        <dbReference type="Rhea" id="RHEA:48096"/>
        <dbReference type="Rhea" id="RHEA-COMP:10532"/>
        <dbReference type="Rhea" id="RHEA-COMP:11991"/>
        <dbReference type="ChEBI" id="CHEBI:15378"/>
        <dbReference type="ChEBI" id="CHEBI:29965"/>
        <dbReference type="ChEBI" id="CHEBI:57856"/>
        <dbReference type="ChEBI" id="CHEBI:59789"/>
        <dbReference type="ChEBI" id="CHEBI:61897"/>
        <dbReference type="EC" id="2.1.1.319"/>
    </reaction>
</comment>
<dbReference type="PROSITE" id="PS51678">
    <property type="entry name" value="SAM_MT_PRMT"/>
    <property type="match status" value="1"/>
</dbReference>
<evidence type="ECO:0000256" key="2">
    <source>
        <dbReference type="ARBA" id="ARBA00004496"/>
    </source>
</evidence>
<dbReference type="WBParaSite" id="ALUE_0000893501-mRNA-1">
    <property type="protein sequence ID" value="ALUE_0000893501-mRNA-1"/>
    <property type="gene ID" value="ALUE_0000893501"/>
</dbReference>
<evidence type="ECO:0000256" key="6">
    <source>
        <dbReference type="ARBA" id="ARBA00022679"/>
    </source>
</evidence>
<dbReference type="Gene3D" id="2.70.160.11">
    <property type="entry name" value="Hnrnp arginine n-methyltransferase1"/>
    <property type="match status" value="1"/>
</dbReference>
<dbReference type="InterPro" id="IPR025799">
    <property type="entry name" value="Arg_MeTrfase"/>
</dbReference>
<evidence type="ECO:0000313" key="15">
    <source>
        <dbReference type="Proteomes" id="UP000036681"/>
    </source>
</evidence>
<feature type="domain" description="Protein arginine N-methyltransferase" evidence="14">
    <location>
        <begin position="295"/>
        <end position="456"/>
    </location>
</feature>
<keyword evidence="7 13" id="KW-0949">S-adenosyl-L-methionine</keyword>
<dbReference type="FunFam" id="3.40.50.150:FF:000031">
    <property type="entry name" value="Putative Histone-arginine methyltransferase CARM1"/>
    <property type="match status" value="1"/>
</dbReference>
<dbReference type="InterPro" id="IPR055135">
    <property type="entry name" value="PRMT_dom"/>
</dbReference>
<dbReference type="GO" id="GO:0005634">
    <property type="term" value="C:nucleus"/>
    <property type="evidence" value="ECO:0007669"/>
    <property type="project" value="UniProtKB-SubCell"/>
</dbReference>
<organism evidence="15 16">
    <name type="scientific">Ascaris lumbricoides</name>
    <name type="common">Giant roundworm</name>
    <dbReference type="NCBI Taxonomy" id="6252"/>
    <lineage>
        <taxon>Eukaryota</taxon>
        <taxon>Metazoa</taxon>
        <taxon>Ecdysozoa</taxon>
        <taxon>Nematoda</taxon>
        <taxon>Chromadorea</taxon>
        <taxon>Rhabditida</taxon>
        <taxon>Spirurina</taxon>
        <taxon>Ascaridomorpha</taxon>
        <taxon>Ascaridoidea</taxon>
        <taxon>Ascarididae</taxon>
        <taxon>Ascaris</taxon>
    </lineage>
</organism>
<dbReference type="GO" id="GO:0035242">
    <property type="term" value="F:protein-arginine omega-N asymmetric methyltransferase activity"/>
    <property type="evidence" value="ECO:0007669"/>
    <property type="project" value="UniProtKB-EC"/>
</dbReference>
<evidence type="ECO:0000256" key="12">
    <source>
        <dbReference type="ARBA" id="ARBA00049086"/>
    </source>
</evidence>
<evidence type="ECO:0000256" key="7">
    <source>
        <dbReference type="ARBA" id="ARBA00022691"/>
    </source>
</evidence>
<dbReference type="PANTHER" id="PTHR11006">
    <property type="entry name" value="PROTEIN ARGININE N-METHYLTRANSFERASE"/>
    <property type="match status" value="1"/>
</dbReference>
<dbReference type="SUPFAM" id="SSF53335">
    <property type="entry name" value="S-adenosyl-L-methionine-dependent methyltransferases"/>
    <property type="match status" value="1"/>
</dbReference>
<evidence type="ECO:0000256" key="5">
    <source>
        <dbReference type="ARBA" id="ARBA00022603"/>
    </source>
</evidence>
<evidence type="ECO:0000256" key="13">
    <source>
        <dbReference type="PROSITE-ProRule" id="PRU01015"/>
    </source>
</evidence>
<dbReference type="GO" id="GO:0005737">
    <property type="term" value="C:cytoplasm"/>
    <property type="evidence" value="ECO:0007669"/>
    <property type="project" value="UniProtKB-SubCell"/>
</dbReference>
<keyword evidence="8" id="KW-0156">Chromatin regulator</keyword>
<dbReference type="AlphaFoldDB" id="A0A9J2PG17"/>
<evidence type="ECO:0000256" key="11">
    <source>
        <dbReference type="ARBA" id="ARBA00023242"/>
    </source>
</evidence>
<dbReference type="CDD" id="cd02440">
    <property type="entry name" value="AdoMet_MTases"/>
    <property type="match status" value="1"/>
</dbReference>
<evidence type="ECO:0000256" key="3">
    <source>
        <dbReference type="ARBA" id="ARBA00011925"/>
    </source>
</evidence>
<evidence type="ECO:0000259" key="14">
    <source>
        <dbReference type="Pfam" id="PF22528"/>
    </source>
</evidence>
<evidence type="ECO:0000256" key="10">
    <source>
        <dbReference type="ARBA" id="ARBA00023163"/>
    </source>
</evidence>